<dbReference type="EMBL" id="JAGTJS010000003">
    <property type="protein sequence ID" value="KAH7272900.1"/>
    <property type="molecule type" value="Genomic_DNA"/>
</dbReference>
<proteinExistence type="predicted"/>
<feature type="compositionally biased region" description="Gly residues" evidence="1">
    <location>
        <begin position="32"/>
        <end position="41"/>
    </location>
</feature>
<gene>
    <name evidence="3" type="ORF">B0J15DRAFT_191163</name>
</gene>
<evidence type="ECO:0000256" key="2">
    <source>
        <dbReference type="SAM" id="Phobius"/>
    </source>
</evidence>
<sequence>MDPLRYSHFVPFKHPVPCLGLGSSVHGFSRQGLGGGRGGGALSKRQGPRGSPSPSPVQQKQLFFCFALFFWWLSHLFLSDLGWTRANDGGALFVLLCAFGSVSRLRIWIDKLTPATKLSDGG</sequence>
<evidence type="ECO:0008006" key="5">
    <source>
        <dbReference type="Google" id="ProtNLM"/>
    </source>
</evidence>
<keyword evidence="4" id="KW-1185">Reference proteome</keyword>
<evidence type="ECO:0000313" key="4">
    <source>
        <dbReference type="Proteomes" id="UP000736672"/>
    </source>
</evidence>
<evidence type="ECO:0000256" key="1">
    <source>
        <dbReference type="SAM" id="MobiDB-lite"/>
    </source>
</evidence>
<dbReference type="Proteomes" id="UP000736672">
    <property type="component" value="Unassembled WGS sequence"/>
</dbReference>
<keyword evidence="2" id="KW-0812">Transmembrane</keyword>
<keyword evidence="2" id="KW-1133">Transmembrane helix</keyword>
<feature type="region of interest" description="Disordered" evidence="1">
    <location>
        <begin position="30"/>
        <end position="57"/>
    </location>
</feature>
<name>A0A9P9L2T1_FUSSL</name>
<comment type="caution">
    <text evidence="3">The sequence shown here is derived from an EMBL/GenBank/DDBJ whole genome shotgun (WGS) entry which is preliminary data.</text>
</comment>
<protein>
    <recommendedName>
        <fullName evidence="5">Transmembrane protein</fullName>
    </recommendedName>
</protein>
<organism evidence="3 4">
    <name type="scientific">Fusarium solani</name>
    <name type="common">Filamentous fungus</name>
    <dbReference type="NCBI Taxonomy" id="169388"/>
    <lineage>
        <taxon>Eukaryota</taxon>
        <taxon>Fungi</taxon>
        <taxon>Dikarya</taxon>
        <taxon>Ascomycota</taxon>
        <taxon>Pezizomycotina</taxon>
        <taxon>Sordariomycetes</taxon>
        <taxon>Hypocreomycetidae</taxon>
        <taxon>Hypocreales</taxon>
        <taxon>Nectriaceae</taxon>
        <taxon>Fusarium</taxon>
        <taxon>Fusarium solani species complex</taxon>
    </lineage>
</organism>
<feature type="transmembrane region" description="Helical" evidence="2">
    <location>
        <begin position="62"/>
        <end position="78"/>
    </location>
</feature>
<feature type="transmembrane region" description="Helical" evidence="2">
    <location>
        <begin position="90"/>
        <end position="109"/>
    </location>
</feature>
<keyword evidence="2" id="KW-0472">Membrane</keyword>
<evidence type="ECO:0000313" key="3">
    <source>
        <dbReference type="EMBL" id="KAH7272900.1"/>
    </source>
</evidence>
<reference evidence="3" key="1">
    <citation type="journal article" date="2021" name="Nat. Commun.">
        <title>Genetic determinants of endophytism in the Arabidopsis root mycobiome.</title>
        <authorList>
            <person name="Mesny F."/>
            <person name="Miyauchi S."/>
            <person name="Thiergart T."/>
            <person name="Pickel B."/>
            <person name="Atanasova L."/>
            <person name="Karlsson M."/>
            <person name="Huettel B."/>
            <person name="Barry K.W."/>
            <person name="Haridas S."/>
            <person name="Chen C."/>
            <person name="Bauer D."/>
            <person name="Andreopoulos W."/>
            <person name="Pangilinan J."/>
            <person name="LaButti K."/>
            <person name="Riley R."/>
            <person name="Lipzen A."/>
            <person name="Clum A."/>
            <person name="Drula E."/>
            <person name="Henrissat B."/>
            <person name="Kohler A."/>
            <person name="Grigoriev I.V."/>
            <person name="Martin F.M."/>
            <person name="Hacquard S."/>
        </authorList>
    </citation>
    <scope>NUCLEOTIDE SEQUENCE</scope>
    <source>
        <strain evidence="3">FSSC 5 MPI-SDFR-AT-0091</strain>
    </source>
</reference>
<dbReference type="AlphaFoldDB" id="A0A9P9L2T1"/>
<accession>A0A9P9L2T1</accession>